<dbReference type="Proteomes" id="UP000094622">
    <property type="component" value="Unassembled WGS sequence"/>
</dbReference>
<organism evidence="3 4">
    <name type="scientific">Methylobrevis pamukkalensis</name>
    <dbReference type="NCBI Taxonomy" id="1439726"/>
    <lineage>
        <taxon>Bacteria</taxon>
        <taxon>Pseudomonadati</taxon>
        <taxon>Pseudomonadota</taxon>
        <taxon>Alphaproteobacteria</taxon>
        <taxon>Hyphomicrobiales</taxon>
        <taxon>Pleomorphomonadaceae</taxon>
        <taxon>Methylobrevis</taxon>
    </lineage>
</organism>
<accession>A0A1E3H8P4</accession>
<evidence type="ECO:0000259" key="2">
    <source>
        <dbReference type="Pfam" id="PF09335"/>
    </source>
</evidence>
<protein>
    <submittedName>
        <fullName evidence="3">SNARE associated Golgi protein</fullName>
    </submittedName>
</protein>
<dbReference type="PANTHER" id="PTHR42709">
    <property type="entry name" value="ALKALINE PHOSPHATASE LIKE PROTEIN"/>
    <property type="match status" value="1"/>
</dbReference>
<dbReference type="OrthoDB" id="9810270at2"/>
<dbReference type="Pfam" id="PF09335">
    <property type="entry name" value="VTT_dom"/>
    <property type="match status" value="1"/>
</dbReference>
<dbReference type="PANTHER" id="PTHR42709:SF11">
    <property type="entry name" value="DEDA FAMILY PROTEIN"/>
    <property type="match status" value="1"/>
</dbReference>
<keyword evidence="1" id="KW-0812">Transmembrane</keyword>
<dbReference type="InterPro" id="IPR032816">
    <property type="entry name" value="VTT_dom"/>
</dbReference>
<feature type="transmembrane region" description="Helical" evidence="1">
    <location>
        <begin position="135"/>
        <end position="159"/>
    </location>
</feature>
<evidence type="ECO:0000313" key="3">
    <source>
        <dbReference type="EMBL" id="ODN71871.1"/>
    </source>
</evidence>
<evidence type="ECO:0000256" key="1">
    <source>
        <dbReference type="SAM" id="Phobius"/>
    </source>
</evidence>
<dbReference type="PATRIC" id="fig|1439726.3.peg.842"/>
<name>A0A1E3H8P4_9HYPH</name>
<evidence type="ECO:0000313" key="4">
    <source>
        <dbReference type="Proteomes" id="UP000094622"/>
    </source>
</evidence>
<gene>
    <name evidence="3" type="ORF">A6302_00803</name>
</gene>
<feature type="domain" description="VTT" evidence="2">
    <location>
        <begin position="36"/>
        <end position="156"/>
    </location>
</feature>
<keyword evidence="4" id="KW-1185">Reference proteome</keyword>
<proteinExistence type="predicted"/>
<dbReference type="InterPro" id="IPR051311">
    <property type="entry name" value="DedA_domain"/>
</dbReference>
<comment type="caution">
    <text evidence="3">The sequence shown here is derived from an EMBL/GenBank/DDBJ whole genome shotgun (WGS) entry which is preliminary data.</text>
</comment>
<sequence length="226" mass="24672">MLRRLYDWTLSLAASRHAATALGGVSFIESSVFPIPPDTLLIPMVIARRDRAWWYATLCTITSVLGGLAGYLIGAFLFDELASPILSAYGYLDKFEEFRGWYNEWGVWIVLFAGVTPFPYKVVTIASGATGLNVVVFMLSSIVARGLRFFIVAGLLYRFGPPIRDFIERRLGLVFTVCLVLLIGGFVAARYASDDAGTVACHAGRPLPPAADLSIVGARCPRRGQS</sequence>
<feature type="transmembrane region" description="Helical" evidence="1">
    <location>
        <begin position="52"/>
        <end position="78"/>
    </location>
</feature>
<keyword evidence="1" id="KW-1133">Transmembrane helix</keyword>
<dbReference type="EMBL" id="MCRJ01000012">
    <property type="protein sequence ID" value="ODN71871.1"/>
    <property type="molecule type" value="Genomic_DNA"/>
</dbReference>
<dbReference type="GO" id="GO:0005886">
    <property type="term" value="C:plasma membrane"/>
    <property type="evidence" value="ECO:0007669"/>
    <property type="project" value="TreeGrafter"/>
</dbReference>
<feature type="transmembrane region" description="Helical" evidence="1">
    <location>
        <begin position="171"/>
        <end position="189"/>
    </location>
</feature>
<keyword evidence="1" id="KW-0472">Membrane</keyword>
<feature type="transmembrane region" description="Helical" evidence="1">
    <location>
        <begin position="105"/>
        <end position="123"/>
    </location>
</feature>
<reference evidence="3 4" key="1">
    <citation type="submission" date="2016-07" db="EMBL/GenBank/DDBJ databases">
        <title>Draft Genome Sequence of Methylobrevis pamukkalensis PK2.</title>
        <authorList>
            <person name="Vasilenko O.V."/>
            <person name="Doronina N.V."/>
            <person name="Shmareva M.N."/>
            <person name="Tarlachkov S.V."/>
            <person name="Mustakhimov I."/>
            <person name="Trotsenko Y.A."/>
        </authorList>
    </citation>
    <scope>NUCLEOTIDE SEQUENCE [LARGE SCALE GENOMIC DNA]</scope>
    <source>
        <strain evidence="3 4">PK2</strain>
    </source>
</reference>
<dbReference type="AlphaFoldDB" id="A0A1E3H8P4"/>